<keyword evidence="2" id="KW-1133">Transmembrane helix</keyword>
<feature type="compositionally biased region" description="Polar residues" evidence="1">
    <location>
        <begin position="182"/>
        <end position="192"/>
    </location>
</feature>
<comment type="caution">
    <text evidence="4">The sequence shown here is derived from an EMBL/GenBank/DDBJ whole genome shotgun (WGS) entry which is preliminary data.</text>
</comment>
<protein>
    <submittedName>
        <fullName evidence="4">Uncharacterized protein</fullName>
    </submittedName>
</protein>
<accession>X6NB20</accession>
<dbReference type="EMBL" id="ASPP01038346">
    <property type="protein sequence ID" value="ETO01422.1"/>
    <property type="molecule type" value="Genomic_DNA"/>
</dbReference>
<feature type="region of interest" description="Disordered" evidence="1">
    <location>
        <begin position="86"/>
        <end position="162"/>
    </location>
</feature>
<feature type="transmembrane region" description="Helical" evidence="2">
    <location>
        <begin position="40"/>
        <end position="59"/>
    </location>
</feature>
<evidence type="ECO:0000313" key="5">
    <source>
        <dbReference type="Proteomes" id="UP000023152"/>
    </source>
</evidence>
<keyword evidence="2" id="KW-0812">Transmembrane</keyword>
<proteinExistence type="predicted"/>
<dbReference type="AlphaFoldDB" id="X6NB20"/>
<feature type="region of interest" description="Disordered" evidence="1">
    <location>
        <begin position="182"/>
        <end position="203"/>
    </location>
</feature>
<evidence type="ECO:0000313" key="4">
    <source>
        <dbReference type="EMBL" id="ETO22949.1"/>
    </source>
</evidence>
<evidence type="ECO:0000256" key="1">
    <source>
        <dbReference type="SAM" id="MobiDB-lite"/>
    </source>
</evidence>
<feature type="transmembrane region" description="Helical" evidence="2">
    <location>
        <begin position="12"/>
        <end position="34"/>
    </location>
</feature>
<sequence>MTTISILTYKRDFLSVAKILIYPCGFMSLIALFYSFTEDFRVHTLILSIWGFYQTFLLWQAIRQNCTRMLPLFQLLQGGLRAEAHRRRHSSHIRDMTKTLGPPQDKVESNAKISDNNTANTDTNTNNINSNDTNASDNNNNNNSDNANSKTSDNPNENGVSVNVNDNAIELQPSTHDVNHVQQSNENTNQNGADEIILSETPL</sequence>
<dbReference type="Proteomes" id="UP000023152">
    <property type="component" value="Unassembled WGS sequence"/>
</dbReference>
<reference evidence="4 5" key="1">
    <citation type="journal article" date="2013" name="Curr. Biol.">
        <title>The Genome of the Foraminiferan Reticulomyxa filosa.</title>
        <authorList>
            <person name="Glockner G."/>
            <person name="Hulsmann N."/>
            <person name="Schleicher M."/>
            <person name="Noegel A.A."/>
            <person name="Eichinger L."/>
            <person name="Gallinger C."/>
            <person name="Pawlowski J."/>
            <person name="Sierra R."/>
            <person name="Euteneuer U."/>
            <person name="Pillet L."/>
            <person name="Moustafa A."/>
            <person name="Platzer M."/>
            <person name="Groth M."/>
            <person name="Szafranski K."/>
            <person name="Schliwa M."/>
        </authorList>
    </citation>
    <scope>NUCLEOTIDE SEQUENCE [LARGE SCALE GENOMIC DNA]</scope>
</reference>
<dbReference type="EMBL" id="ASPP01010341">
    <property type="protein sequence ID" value="ETO22949.1"/>
    <property type="molecule type" value="Genomic_DNA"/>
</dbReference>
<evidence type="ECO:0000313" key="3">
    <source>
        <dbReference type="EMBL" id="ETO01422.1"/>
    </source>
</evidence>
<organism evidence="4 5">
    <name type="scientific">Reticulomyxa filosa</name>
    <dbReference type="NCBI Taxonomy" id="46433"/>
    <lineage>
        <taxon>Eukaryota</taxon>
        <taxon>Sar</taxon>
        <taxon>Rhizaria</taxon>
        <taxon>Retaria</taxon>
        <taxon>Foraminifera</taxon>
        <taxon>Monothalamids</taxon>
        <taxon>Reticulomyxidae</taxon>
        <taxon>Reticulomyxa</taxon>
    </lineage>
</organism>
<keyword evidence="5" id="KW-1185">Reference proteome</keyword>
<feature type="compositionally biased region" description="Low complexity" evidence="1">
    <location>
        <begin position="114"/>
        <end position="154"/>
    </location>
</feature>
<evidence type="ECO:0000256" key="2">
    <source>
        <dbReference type="SAM" id="Phobius"/>
    </source>
</evidence>
<name>X6NB20_RETFI</name>
<gene>
    <name evidence="4" type="ORF">RFI_14243</name>
    <name evidence="3" type="ORF">RFI_36014</name>
</gene>
<keyword evidence="2" id="KW-0472">Membrane</keyword>
<reference evidence="4" key="2">
    <citation type="submission" date="2013-05" db="EMBL/GenBank/DDBJ databases">
        <authorList>
            <person name="Gloeckner G."/>
            <person name="Szafranski K."/>
            <person name="Schliwa M."/>
        </authorList>
    </citation>
    <scope>NUCLEOTIDE SEQUENCE</scope>
</reference>